<gene>
    <name evidence="1" type="ORF">J2S77_000507</name>
</gene>
<dbReference type="SUPFAM" id="SSF53187">
    <property type="entry name" value="Zn-dependent exopeptidases"/>
    <property type="match status" value="1"/>
</dbReference>
<dbReference type="Pfam" id="PF01546">
    <property type="entry name" value="Peptidase_M20"/>
    <property type="match status" value="1"/>
</dbReference>
<dbReference type="EMBL" id="JAUSTQ010000002">
    <property type="protein sequence ID" value="MDQ0158551.1"/>
    <property type="molecule type" value="Genomic_DNA"/>
</dbReference>
<keyword evidence="2" id="KW-1185">Reference proteome</keyword>
<dbReference type="PANTHER" id="PTHR43808:SF27">
    <property type="entry name" value="PROTEIN ROCB"/>
    <property type="match status" value="1"/>
</dbReference>
<comment type="caution">
    <text evidence="1">The sequence shown here is derived from an EMBL/GenBank/DDBJ whole genome shotgun (WGS) entry which is preliminary data.</text>
</comment>
<dbReference type="PANTHER" id="PTHR43808">
    <property type="entry name" value="ACETYLORNITHINE DEACETYLASE"/>
    <property type="match status" value="1"/>
</dbReference>
<dbReference type="InterPro" id="IPR012166">
    <property type="entry name" value="Uncharacterised_RocB"/>
</dbReference>
<dbReference type="InterPro" id="IPR050072">
    <property type="entry name" value="Peptidase_M20A"/>
</dbReference>
<organism evidence="1 2">
    <name type="scientific">Alkalibacillus salilacus</name>
    <dbReference type="NCBI Taxonomy" id="284582"/>
    <lineage>
        <taxon>Bacteria</taxon>
        <taxon>Bacillati</taxon>
        <taxon>Bacillota</taxon>
        <taxon>Bacilli</taxon>
        <taxon>Bacillales</taxon>
        <taxon>Bacillaceae</taxon>
        <taxon>Alkalibacillus</taxon>
    </lineage>
</organism>
<dbReference type="Gene3D" id="3.40.630.10">
    <property type="entry name" value="Zn peptidases"/>
    <property type="match status" value="1"/>
</dbReference>
<dbReference type="RefSeq" id="WP_306974344.1">
    <property type="nucleotide sequence ID" value="NZ_JAUSTQ010000002.1"/>
</dbReference>
<dbReference type="PIRSF" id="PIRSF010386">
    <property type="entry name" value="RocB"/>
    <property type="match status" value="1"/>
</dbReference>
<reference evidence="1 2" key="1">
    <citation type="submission" date="2023-07" db="EMBL/GenBank/DDBJ databases">
        <title>Genomic Encyclopedia of Type Strains, Phase IV (KMG-IV): sequencing the most valuable type-strain genomes for metagenomic binning, comparative biology and taxonomic classification.</title>
        <authorList>
            <person name="Goeker M."/>
        </authorList>
    </citation>
    <scope>NUCLEOTIDE SEQUENCE [LARGE SCALE GENOMIC DNA]</scope>
    <source>
        <strain evidence="1 2">DSM 16460</strain>
    </source>
</reference>
<dbReference type="Proteomes" id="UP001224359">
    <property type="component" value="Unassembled WGS sequence"/>
</dbReference>
<name>A0ABT9VC87_9BACI</name>
<sequence>MKWQSKEELKQLLIELVEYPSVTYSKSEKDIVIRIYDWLHEASYFQQHPDYLNKIPLSDGREALMGLVKAEPETEDTVILLSHIDVVDTEGYGVFQDLAFSPNQLTTSLKQHQDALPQEARDDLSKGEWLFGRGTMDMKAGTAIHLSMIERALNGTFSGNVLILVVPDEEVNSQGMIESVKYLDDFQKQHNLAFQLCINSESAFRQHREDEQNYVYTGSLGKALPGFLCYGKETHVGEPFQGLNANFMLSVLNHKLELNTDFIEKVGEEVTPPPVSLMMRDLKEDYSVKTTVSAVAMYNILFMKQTVSNINAKLFSIMEEAKEDIENHLLKQYNQYQSVANLEGSSYQVSINVLTFSQLYDEAVKRHGEQYIHHKLEQINENSRLTERELTIQFVQELSKFCQHLAPMMVLFYSPPFYPAVTSNSRKVMNVVDEVQSAISSEGYDSKRKFYFNGISDLSFIGEQLNEEYDISLLAQNMPLQRFHGHYITKSNIAIPTVNVGPYGKVPHQWTERLELEYSFNVLPDILSSAIEKVFYES</sequence>
<protein>
    <submittedName>
        <fullName evidence="1">Arginine utilization protein RocB</fullName>
    </submittedName>
</protein>
<accession>A0ABT9VC87</accession>
<dbReference type="InterPro" id="IPR002933">
    <property type="entry name" value="Peptidase_M20"/>
</dbReference>
<evidence type="ECO:0000313" key="2">
    <source>
        <dbReference type="Proteomes" id="UP001224359"/>
    </source>
</evidence>
<proteinExistence type="predicted"/>
<evidence type="ECO:0000313" key="1">
    <source>
        <dbReference type="EMBL" id="MDQ0158551.1"/>
    </source>
</evidence>